<name>A0A0V0TYT5_9BILA</name>
<dbReference type="AlphaFoldDB" id="A0A0V0TYT5"/>
<sequence>MDSILSTKLLFKFTAPGVQIGPYNPSSVVNNKVQSDNLLQNISKELHLSRISRSSGSFFCCFEKNDESLLQN</sequence>
<gene>
    <name evidence="1" type="ORF">T05_6210</name>
</gene>
<keyword evidence="2" id="KW-1185">Reference proteome</keyword>
<evidence type="ECO:0000313" key="1">
    <source>
        <dbReference type="EMBL" id="KRX44152.1"/>
    </source>
</evidence>
<dbReference type="Proteomes" id="UP000055048">
    <property type="component" value="Unassembled WGS sequence"/>
</dbReference>
<comment type="caution">
    <text evidence="1">The sequence shown here is derived from an EMBL/GenBank/DDBJ whole genome shotgun (WGS) entry which is preliminary data.</text>
</comment>
<organism evidence="1 2">
    <name type="scientific">Trichinella murrelli</name>
    <dbReference type="NCBI Taxonomy" id="144512"/>
    <lineage>
        <taxon>Eukaryota</taxon>
        <taxon>Metazoa</taxon>
        <taxon>Ecdysozoa</taxon>
        <taxon>Nematoda</taxon>
        <taxon>Enoplea</taxon>
        <taxon>Dorylaimia</taxon>
        <taxon>Trichinellida</taxon>
        <taxon>Trichinellidae</taxon>
        <taxon>Trichinella</taxon>
    </lineage>
</organism>
<reference evidence="1 2" key="1">
    <citation type="submission" date="2015-01" db="EMBL/GenBank/DDBJ databases">
        <title>Evolution of Trichinella species and genotypes.</title>
        <authorList>
            <person name="Korhonen P.K."/>
            <person name="Edoardo P."/>
            <person name="Giuseppe L.R."/>
            <person name="Gasser R.B."/>
        </authorList>
    </citation>
    <scope>NUCLEOTIDE SEQUENCE [LARGE SCALE GENOMIC DNA]</scope>
    <source>
        <strain evidence="1">ISS417</strain>
    </source>
</reference>
<dbReference type="EMBL" id="JYDJ01000103">
    <property type="protein sequence ID" value="KRX44152.1"/>
    <property type="molecule type" value="Genomic_DNA"/>
</dbReference>
<protein>
    <submittedName>
        <fullName evidence="1">Uncharacterized protein</fullName>
    </submittedName>
</protein>
<proteinExistence type="predicted"/>
<evidence type="ECO:0000313" key="2">
    <source>
        <dbReference type="Proteomes" id="UP000055048"/>
    </source>
</evidence>
<accession>A0A0V0TYT5</accession>